<sequence>MTTTCNTARPRRVGASIIAIAAGALFAFYVPALAMDGPGAKAGHGHGDKASETAEKGHGESGGHDGMKMDGG</sequence>
<keyword evidence="2" id="KW-0812">Transmembrane</keyword>
<proteinExistence type="predicted"/>
<gene>
    <name evidence="3" type="ORF">MNBD_ALPHA05-464</name>
</gene>
<dbReference type="EMBL" id="UOEH01000301">
    <property type="protein sequence ID" value="VAW00261.1"/>
    <property type="molecule type" value="Genomic_DNA"/>
</dbReference>
<dbReference type="AlphaFoldDB" id="A0A3B0S2S1"/>
<feature type="transmembrane region" description="Helical" evidence="2">
    <location>
        <begin position="12"/>
        <end position="30"/>
    </location>
</feature>
<organism evidence="3">
    <name type="scientific">hydrothermal vent metagenome</name>
    <dbReference type="NCBI Taxonomy" id="652676"/>
    <lineage>
        <taxon>unclassified sequences</taxon>
        <taxon>metagenomes</taxon>
        <taxon>ecological metagenomes</taxon>
    </lineage>
</organism>
<reference evidence="3" key="1">
    <citation type="submission" date="2018-06" db="EMBL/GenBank/DDBJ databases">
        <authorList>
            <person name="Zhirakovskaya E."/>
        </authorList>
    </citation>
    <scope>NUCLEOTIDE SEQUENCE</scope>
</reference>
<protein>
    <submittedName>
        <fullName evidence="3">Uncharacterized protein</fullName>
    </submittedName>
</protein>
<feature type="region of interest" description="Disordered" evidence="1">
    <location>
        <begin position="39"/>
        <end position="72"/>
    </location>
</feature>
<evidence type="ECO:0000256" key="1">
    <source>
        <dbReference type="SAM" id="MobiDB-lite"/>
    </source>
</evidence>
<feature type="compositionally biased region" description="Basic and acidic residues" evidence="1">
    <location>
        <begin position="45"/>
        <end position="72"/>
    </location>
</feature>
<evidence type="ECO:0000313" key="3">
    <source>
        <dbReference type="EMBL" id="VAW00261.1"/>
    </source>
</evidence>
<keyword evidence="2" id="KW-0472">Membrane</keyword>
<accession>A0A3B0S2S1</accession>
<name>A0A3B0S2S1_9ZZZZ</name>
<keyword evidence="2" id="KW-1133">Transmembrane helix</keyword>
<evidence type="ECO:0000256" key="2">
    <source>
        <dbReference type="SAM" id="Phobius"/>
    </source>
</evidence>
<feature type="non-terminal residue" evidence="3">
    <location>
        <position position="72"/>
    </location>
</feature>